<dbReference type="eggNOG" id="COG3861">
    <property type="taxonomic scope" value="Bacteria"/>
</dbReference>
<feature type="signal peptide" evidence="2">
    <location>
        <begin position="1"/>
        <end position="20"/>
    </location>
</feature>
<evidence type="ECO:0000256" key="2">
    <source>
        <dbReference type="SAM" id="SignalP"/>
    </source>
</evidence>
<feature type="region of interest" description="Disordered" evidence="1">
    <location>
        <begin position="24"/>
        <end position="65"/>
    </location>
</feature>
<evidence type="ECO:0000313" key="5">
    <source>
        <dbReference type="Proteomes" id="UP000023430"/>
    </source>
</evidence>
<dbReference type="InterPro" id="IPR027275">
    <property type="entry name" value="PRC-brl_dom"/>
</dbReference>
<dbReference type="STRING" id="1449351.RISW2_10430"/>
<name>X7F7K8_9RHOB</name>
<organism evidence="4 5">
    <name type="scientific">Roseivivax isoporae LMG 25204</name>
    <dbReference type="NCBI Taxonomy" id="1449351"/>
    <lineage>
        <taxon>Bacteria</taxon>
        <taxon>Pseudomonadati</taxon>
        <taxon>Pseudomonadota</taxon>
        <taxon>Alphaproteobacteria</taxon>
        <taxon>Rhodobacterales</taxon>
        <taxon>Roseobacteraceae</taxon>
        <taxon>Roseivivax</taxon>
    </lineage>
</organism>
<dbReference type="AlphaFoldDB" id="X7F7K8"/>
<dbReference type="Pfam" id="PF05239">
    <property type="entry name" value="PRC"/>
    <property type="match status" value="1"/>
</dbReference>
<protein>
    <recommendedName>
        <fullName evidence="3">PRC-barrel domain-containing protein</fullName>
    </recommendedName>
</protein>
<evidence type="ECO:0000313" key="4">
    <source>
        <dbReference type="EMBL" id="ETX28024.1"/>
    </source>
</evidence>
<dbReference type="EMBL" id="JAME01000024">
    <property type="protein sequence ID" value="ETX28024.1"/>
    <property type="molecule type" value="Genomic_DNA"/>
</dbReference>
<keyword evidence="2" id="KW-0732">Signal</keyword>
<accession>X7F7K8</accession>
<dbReference type="InterPro" id="IPR011033">
    <property type="entry name" value="PRC_barrel-like_sf"/>
</dbReference>
<dbReference type="RefSeq" id="WP_051492076.1">
    <property type="nucleotide sequence ID" value="NZ_JAME01000024.1"/>
</dbReference>
<comment type="caution">
    <text evidence="4">The sequence shown here is derived from an EMBL/GenBank/DDBJ whole genome shotgun (WGS) entry which is preliminary data.</text>
</comment>
<keyword evidence="5" id="KW-1185">Reference proteome</keyword>
<evidence type="ECO:0000256" key="1">
    <source>
        <dbReference type="SAM" id="MobiDB-lite"/>
    </source>
</evidence>
<gene>
    <name evidence="4" type="ORF">RISW2_10430</name>
</gene>
<dbReference type="SUPFAM" id="SSF50346">
    <property type="entry name" value="PRC-barrel domain"/>
    <property type="match status" value="1"/>
</dbReference>
<proteinExistence type="predicted"/>
<evidence type="ECO:0000259" key="3">
    <source>
        <dbReference type="Pfam" id="PF05239"/>
    </source>
</evidence>
<dbReference type="Proteomes" id="UP000023430">
    <property type="component" value="Unassembled WGS sequence"/>
</dbReference>
<dbReference type="Gene3D" id="2.30.30.240">
    <property type="entry name" value="PRC-barrel domain"/>
    <property type="match status" value="1"/>
</dbReference>
<sequence>MLRTVSTIVLAAGLPVAAIAQDTSQGNTQTGSQGTAQTQGDTQTQGNSQYAGQSGSGSDYQSGSLGTENLENVIRASEIQGSEVYTVGNDYDMSTWEDTPYYEEVETEWEQVGTVTDIAMTPDGKMTGLIVEHGGFLDIGDDHVLLNLDDAKFASIDEDNAYSFVTRYSGDELEQMQEVEENWW</sequence>
<feature type="domain" description="PRC-barrel" evidence="3">
    <location>
        <begin position="110"/>
        <end position="160"/>
    </location>
</feature>
<feature type="chain" id="PRO_5004977975" description="PRC-barrel domain-containing protein" evidence="2">
    <location>
        <begin position="21"/>
        <end position="184"/>
    </location>
</feature>
<reference evidence="4 5" key="1">
    <citation type="submission" date="2014-01" db="EMBL/GenBank/DDBJ databases">
        <title>Roseivivax isoporae LMG 25204 Genome Sequencing.</title>
        <authorList>
            <person name="Lai Q."/>
            <person name="Li G."/>
            <person name="Shao Z."/>
        </authorList>
    </citation>
    <scope>NUCLEOTIDE SEQUENCE [LARGE SCALE GENOMIC DNA]</scope>
    <source>
        <strain evidence="4 5">LMG 25204</strain>
    </source>
</reference>